<evidence type="ECO:0000313" key="3">
    <source>
        <dbReference type="Proteomes" id="UP001492541"/>
    </source>
</evidence>
<evidence type="ECO:0000313" key="2">
    <source>
        <dbReference type="EMBL" id="XAT64092.1"/>
    </source>
</evidence>
<keyword evidence="1" id="KW-0472">Membrane</keyword>
<sequence>MTASDYEILVSRMVEKGVTDPERIAGKLDLPESIVRAALERAEETSENIGKSGNKIEFNKETFKLAIDVVLLYLVVQIIFVLAGWFL</sequence>
<accession>A0ABZ3H6M2</accession>
<dbReference type="GeneID" id="90448344"/>
<dbReference type="Proteomes" id="UP001492541">
    <property type="component" value="Chromosome"/>
</dbReference>
<keyword evidence="1" id="KW-0812">Transmembrane</keyword>
<proteinExistence type="predicted"/>
<protein>
    <submittedName>
        <fullName evidence="2">Uncharacterized protein</fullName>
    </submittedName>
</protein>
<name>A0ABZ3H6M2_GEOAI</name>
<evidence type="ECO:0000256" key="1">
    <source>
        <dbReference type="SAM" id="Phobius"/>
    </source>
</evidence>
<organism evidence="2 3">
    <name type="scientific">Geoglobus acetivorans</name>
    <dbReference type="NCBI Taxonomy" id="565033"/>
    <lineage>
        <taxon>Archaea</taxon>
        <taxon>Methanobacteriati</taxon>
        <taxon>Methanobacteriota</taxon>
        <taxon>Archaeoglobi</taxon>
        <taxon>Archaeoglobales</taxon>
        <taxon>Archaeoglobaceae</taxon>
        <taxon>Geoglobus</taxon>
    </lineage>
</organism>
<dbReference type="RefSeq" id="WP_193806483.1">
    <property type="nucleotide sequence ID" value="NZ_CP087714.1"/>
</dbReference>
<feature type="transmembrane region" description="Helical" evidence="1">
    <location>
        <begin position="65"/>
        <end position="86"/>
    </location>
</feature>
<dbReference type="EMBL" id="CP087714">
    <property type="protein sequence ID" value="XAT64092.1"/>
    <property type="molecule type" value="Genomic_DNA"/>
</dbReference>
<keyword evidence="1" id="KW-1133">Transmembrane helix</keyword>
<keyword evidence="3" id="KW-1185">Reference proteome</keyword>
<reference evidence="2 3" key="1">
    <citation type="submission" date="2021-11" db="EMBL/GenBank/DDBJ databases">
        <title>Whole genome of Geoglobus acetivorans.</title>
        <authorList>
            <person name="Liu D."/>
        </authorList>
    </citation>
    <scope>NUCLEOTIDE SEQUENCE [LARGE SCALE GENOMIC DNA]</scope>
    <source>
        <strain evidence="2 3">SBH6</strain>
    </source>
</reference>
<gene>
    <name evidence="2" type="ORF">LPQ35_01625</name>
</gene>